<evidence type="ECO:0000256" key="1">
    <source>
        <dbReference type="SAM" id="MobiDB-lite"/>
    </source>
</evidence>
<protein>
    <submittedName>
        <fullName evidence="3">Uncharacterized protein</fullName>
    </submittedName>
</protein>
<evidence type="ECO:0000313" key="3">
    <source>
        <dbReference type="EMBL" id="GAP15468.1"/>
    </source>
</evidence>
<dbReference type="STRING" id="360412.LARV_03256"/>
<keyword evidence="2" id="KW-1133">Transmembrane helix</keyword>
<feature type="region of interest" description="Disordered" evidence="1">
    <location>
        <begin position="1"/>
        <end position="30"/>
    </location>
</feature>
<keyword evidence="2" id="KW-0812">Transmembrane</keyword>
<evidence type="ECO:0000313" key="4">
    <source>
        <dbReference type="Proteomes" id="UP000055060"/>
    </source>
</evidence>
<sequence>MLDDLRNSAAQQPFEEDLPPEKPEVRRTLRPSRSPFLGMTAKQRFIIALMLFLMVLVLGTFCLVVTGKMAF</sequence>
<evidence type="ECO:0000256" key="2">
    <source>
        <dbReference type="SAM" id="Phobius"/>
    </source>
</evidence>
<dbReference type="RefSeq" id="WP_075074649.1">
    <property type="nucleotide sequence ID" value="NZ_DF967972.1"/>
</dbReference>
<dbReference type="EMBL" id="DF967972">
    <property type="protein sequence ID" value="GAP15468.1"/>
    <property type="molecule type" value="Genomic_DNA"/>
</dbReference>
<dbReference type="OrthoDB" id="166775at2"/>
<keyword evidence="4" id="KW-1185">Reference proteome</keyword>
<feature type="transmembrane region" description="Helical" evidence="2">
    <location>
        <begin position="45"/>
        <end position="66"/>
    </location>
</feature>
<name>A0A0S7BC64_9CHLR</name>
<accession>A0A0S7BC64</accession>
<dbReference type="AlphaFoldDB" id="A0A0S7BC64"/>
<reference evidence="3" key="1">
    <citation type="submission" date="2015-07" db="EMBL/GenBank/DDBJ databases">
        <title>Draft Genome Sequences of Anaerolinea thermolimosa IMO-1, Bellilinea caldifistulae GOMI-1, Leptolinea tardivitalis YMTK-2, Levilinea saccharolytica KIBI-1,Longilinea arvoryzae KOME-1, Previously Described as Members of the Anaerolineaceae (Chloroflexi).</title>
        <authorList>
            <person name="Sekiguchi Y."/>
            <person name="Ohashi A."/>
            <person name="Matsuura N."/>
            <person name="Tourlousse M.D."/>
        </authorList>
    </citation>
    <scope>NUCLEOTIDE SEQUENCE [LARGE SCALE GENOMIC DNA]</scope>
    <source>
        <strain evidence="3">KOME-1</strain>
    </source>
</reference>
<gene>
    <name evidence="3" type="ORF">LARV_03256</name>
</gene>
<dbReference type="Proteomes" id="UP000055060">
    <property type="component" value="Unassembled WGS sequence"/>
</dbReference>
<proteinExistence type="predicted"/>
<organism evidence="3">
    <name type="scientific">Longilinea arvoryzae</name>
    <dbReference type="NCBI Taxonomy" id="360412"/>
    <lineage>
        <taxon>Bacteria</taxon>
        <taxon>Bacillati</taxon>
        <taxon>Chloroflexota</taxon>
        <taxon>Anaerolineae</taxon>
        <taxon>Anaerolineales</taxon>
        <taxon>Anaerolineaceae</taxon>
        <taxon>Longilinea</taxon>
    </lineage>
</organism>
<keyword evidence="2" id="KW-0472">Membrane</keyword>